<name>A0A6G8IGK5_9BURK</name>
<accession>A0A6G8IGK5</accession>
<evidence type="ECO:0000256" key="1">
    <source>
        <dbReference type="SAM" id="Phobius"/>
    </source>
</evidence>
<protein>
    <submittedName>
        <fullName evidence="2">YggT family protein</fullName>
    </submittedName>
</protein>
<keyword evidence="1" id="KW-1133">Transmembrane helix</keyword>
<evidence type="ECO:0000313" key="2">
    <source>
        <dbReference type="EMBL" id="QIM52249.1"/>
    </source>
</evidence>
<keyword evidence="1" id="KW-0812">Transmembrane</keyword>
<dbReference type="EMBL" id="CP049989">
    <property type="protein sequence ID" value="QIM52249.1"/>
    <property type="molecule type" value="Genomic_DNA"/>
</dbReference>
<keyword evidence="1" id="KW-0472">Membrane</keyword>
<dbReference type="AlphaFoldDB" id="A0A6G8IGK5"/>
<dbReference type="RefSeq" id="WP_166226851.1">
    <property type="nucleotide sequence ID" value="NZ_CP049989.1"/>
</dbReference>
<evidence type="ECO:0000313" key="3">
    <source>
        <dbReference type="Proteomes" id="UP000503162"/>
    </source>
</evidence>
<dbReference type="InterPro" id="IPR003425">
    <property type="entry name" value="CCB3/YggT"/>
</dbReference>
<keyword evidence="3" id="KW-1185">Reference proteome</keyword>
<gene>
    <name evidence="2" type="ORF">G9Q37_08880</name>
</gene>
<reference evidence="2 3" key="1">
    <citation type="submission" date="2020-03" db="EMBL/GenBank/DDBJ databases">
        <title>Hydrogenophaga sp. nov. isolated from cyanobacterial mat.</title>
        <authorList>
            <person name="Thorat V."/>
            <person name="Kirdat K."/>
            <person name="Tiwarekar B."/>
            <person name="Costa E.D."/>
            <person name="Yadav A."/>
        </authorList>
    </citation>
    <scope>NUCLEOTIDE SEQUENCE [LARGE SCALE GENOMIC DNA]</scope>
    <source>
        <strain evidence="2 3">BA0156</strain>
    </source>
</reference>
<proteinExistence type="predicted"/>
<feature type="transmembrane region" description="Helical" evidence="1">
    <location>
        <begin position="66"/>
        <end position="87"/>
    </location>
</feature>
<organism evidence="2 3">
    <name type="scientific">Hydrogenophaga crocea</name>
    <dbReference type="NCBI Taxonomy" id="2716225"/>
    <lineage>
        <taxon>Bacteria</taxon>
        <taxon>Pseudomonadati</taxon>
        <taxon>Pseudomonadota</taxon>
        <taxon>Betaproteobacteria</taxon>
        <taxon>Burkholderiales</taxon>
        <taxon>Comamonadaceae</taxon>
        <taxon>Hydrogenophaga</taxon>
    </lineage>
</organism>
<dbReference type="Proteomes" id="UP000503162">
    <property type="component" value="Chromosome"/>
</dbReference>
<dbReference type="Pfam" id="PF02325">
    <property type="entry name" value="CCB3_YggT"/>
    <property type="match status" value="2"/>
</dbReference>
<feature type="transmembrane region" description="Helical" evidence="1">
    <location>
        <begin position="108"/>
        <end position="126"/>
    </location>
</feature>
<dbReference type="GO" id="GO:0016020">
    <property type="term" value="C:membrane"/>
    <property type="evidence" value="ECO:0007669"/>
    <property type="project" value="InterPro"/>
</dbReference>
<sequence length="176" mass="19224">MRILLFLLDTVFFVLIAAALLRAWMNHLRIPMQPQPGRFAMAVTDWLVQPLRRVLPGAIAKGRIDGASVVAAVLLAMLHAAIWLLIANGGEWVGLAWVSLALRFFLRTLLQALMLLLFVYAVLSWVNPRAPAMGLLDRLAAPIVAPVRRVVPLVGGVDLSVLVVIVLLQIGLMLLG</sequence>
<feature type="transmembrane region" description="Helical" evidence="1">
    <location>
        <begin position="153"/>
        <end position="175"/>
    </location>
</feature>
<dbReference type="KEGG" id="hcz:G9Q37_08880"/>